<name>A0ACC0K5G8_CHOFU</name>
<gene>
    <name evidence="1" type="ORF">MSG28_016093</name>
</gene>
<proteinExistence type="predicted"/>
<accession>A0ACC0K5G8</accession>
<protein>
    <submittedName>
        <fullName evidence="1">Uncharacterized protein</fullName>
    </submittedName>
</protein>
<keyword evidence="2" id="KW-1185">Reference proteome</keyword>
<dbReference type="Proteomes" id="UP001064048">
    <property type="component" value="Chromosome 30"/>
</dbReference>
<organism evidence="1 2">
    <name type="scientific">Choristoneura fumiferana</name>
    <name type="common">Spruce budworm moth</name>
    <name type="synonym">Archips fumiferana</name>
    <dbReference type="NCBI Taxonomy" id="7141"/>
    <lineage>
        <taxon>Eukaryota</taxon>
        <taxon>Metazoa</taxon>
        <taxon>Ecdysozoa</taxon>
        <taxon>Arthropoda</taxon>
        <taxon>Hexapoda</taxon>
        <taxon>Insecta</taxon>
        <taxon>Pterygota</taxon>
        <taxon>Neoptera</taxon>
        <taxon>Endopterygota</taxon>
        <taxon>Lepidoptera</taxon>
        <taxon>Glossata</taxon>
        <taxon>Ditrysia</taxon>
        <taxon>Tortricoidea</taxon>
        <taxon>Tortricidae</taxon>
        <taxon>Tortricinae</taxon>
        <taxon>Choristoneura</taxon>
    </lineage>
</organism>
<comment type="caution">
    <text evidence="1">The sequence shown here is derived from an EMBL/GenBank/DDBJ whole genome shotgun (WGS) entry which is preliminary data.</text>
</comment>
<dbReference type="EMBL" id="CM046130">
    <property type="protein sequence ID" value="KAI8431604.1"/>
    <property type="molecule type" value="Genomic_DNA"/>
</dbReference>
<reference evidence="1 2" key="1">
    <citation type="journal article" date="2022" name="Genome Biol. Evol.">
        <title>The Spruce Budworm Genome: Reconstructing the Evolutionary History of Antifreeze Proteins.</title>
        <authorList>
            <person name="Beliveau C."/>
            <person name="Gagne P."/>
            <person name="Picq S."/>
            <person name="Vernygora O."/>
            <person name="Keeling C.I."/>
            <person name="Pinkney K."/>
            <person name="Doucet D."/>
            <person name="Wen F."/>
            <person name="Johnston J.S."/>
            <person name="Maaroufi H."/>
            <person name="Boyle B."/>
            <person name="Laroche J."/>
            <person name="Dewar K."/>
            <person name="Juretic N."/>
            <person name="Blackburn G."/>
            <person name="Nisole A."/>
            <person name="Brunet B."/>
            <person name="Brandao M."/>
            <person name="Lumley L."/>
            <person name="Duan J."/>
            <person name="Quan G."/>
            <person name="Lucarotti C.J."/>
            <person name="Roe A.D."/>
            <person name="Sperling F.A.H."/>
            <person name="Levesque R.C."/>
            <person name="Cusson M."/>
        </authorList>
    </citation>
    <scope>NUCLEOTIDE SEQUENCE [LARGE SCALE GENOMIC DNA]</scope>
    <source>
        <strain evidence="1">Glfc:IPQL:Cfum</strain>
    </source>
</reference>
<sequence>MQSLHLHTPRVPDPRRAGPARPSRAESPELKSRLELLSRLCVPRKWLLLAQAARAKYEHLPRLEAEYLADAEHWNAAHKVVLDELLPEAVLTDDLPGIWPLLEKLNEAAERHEVSGWQNGGQALYHYIKVCDEVVGPCARSARIATTILLANPAVKQQCLHCCVSAWRIRSLVSSSGDREGVQTKLEALRPRVAAACRSLSGLAANTARHAAARAEMGARLLQLAVAARAPARHLAALLGGCHPARLHRARHRTGTHRHLPGGRGCCSWLWPPGRPPGTSPRCWGAAHPARLHRARHRTGTHRTCQGGAAAAAGCGRQGARQAPRRAAGGAAHPARLHRARHRTGTHRHLPGGRGCCSWLWPPGRPPGTSPRCWGAAHPARLHRARHRTGTHRHLPGGAAAAAGCGRQGARQAPRRAAGGLPTPPDYTAPATAQVHTATCQGGAAAAAGCGRQGARQAPRRAAGGLPTRPTTPRPPPHRYTPPPARGARLLQLAVAARAPARHLAALLGGCPPRPTTPRPPPHRYTPPPARGRGCCSWLWPPGRPPGTSPRCWGAAHPADYTAPATAQVHTATCQGARLLQLAVAARAPARHLAALLGGLPTPPDYTAPATAQVHTATCQGDARRRAELSTRWITMELAEEASEMCVGAPSPISAQT</sequence>
<evidence type="ECO:0000313" key="1">
    <source>
        <dbReference type="EMBL" id="KAI8431604.1"/>
    </source>
</evidence>
<evidence type="ECO:0000313" key="2">
    <source>
        <dbReference type="Proteomes" id="UP001064048"/>
    </source>
</evidence>